<reference evidence="8 9" key="1">
    <citation type="submission" date="2024-02" db="EMBL/GenBank/DDBJ databases">
        <title>Marinospirillum sp. MEB 164 isolated from Lonar lake sediment.</title>
        <authorList>
            <person name="Joshi A."/>
            <person name="Thite S."/>
        </authorList>
    </citation>
    <scope>NUCLEOTIDE SEQUENCE [LARGE SCALE GENOMIC DNA]</scope>
    <source>
        <strain evidence="8 9">MEB164</strain>
    </source>
</reference>
<sequence>MDQAAPSKKLPQKKVLRREVNGILLLDKPLGKSSNQVLQRVRWMLKAQKGGHTGNLDPLASGVLPLCFGEATKFARFGLDADKTYITRIQLGEARSTGDAEGEVIARAPLPVLSRERLEALLASFVGKQQQVPPMYSALKHQGQKLYEIARAGQEVERPARAIELHQLTLLDFGDDWLEVQVRCSKGTYIRVLGEDLARALGSCGYLAALRRIESGGIEAHQLVTLEALEADFADADEDQHALEPYLQPVDFLLQHLPLCRLTSTDAEAVLHGQPVAAAPYLDPPFWQADQLGQDGARSDSKLDAEAQMMHTTRLYSPTSEFLGLGEYQPETGWIQPKKMCRSPIPVSCSTDSPI</sequence>
<comment type="similarity">
    <text evidence="2 5">Belongs to the pseudouridine synthase TruB family. Type 1 subfamily.</text>
</comment>
<dbReference type="Pfam" id="PF16198">
    <property type="entry name" value="TruB_C_2"/>
    <property type="match status" value="1"/>
</dbReference>
<evidence type="ECO:0000256" key="5">
    <source>
        <dbReference type="HAMAP-Rule" id="MF_01080"/>
    </source>
</evidence>
<comment type="function">
    <text evidence="5">Responsible for synthesis of pseudouridine from uracil-55 in the psi GC loop of transfer RNAs.</text>
</comment>
<evidence type="ECO:0000313" key="8">
    <source>
        <dbReference type="EMBL" id="MFK7161707.1"/>
    </source>
</evidence>
<dbReference type="InterPro" id="IPR032819">
    <property type="entry name" value="TruB_C"/>
</dbReference>
<dbReference type="HAMAP" id="MF_01080">
    <property type="entry name" value="TruB_bact"/>
    <property type="match status" value="1"/>
</dbReference>
<dbReference type="InterPro" id="IPR014780">
    <property type="entry name" value="tRNA_psdUridine_synth_TruB"/>
</dbReference>
<dbReference type="RefSeq" id="WP_405341055.1">
    <property type="nucleotide sequence ID" value="NZ_JBANFI010000008.1"/>
</dbReference>
<dbReference type="GO" id="GO:0160148">
    <property type="term" value="F:tRNA pseudouridine(55) synthase activity"/>
    <property type="evidence" value="ECO:0007669"/>
    <property type="project" value="UniProtKB-EC"/>
</dbReference>
<evidence type="ECO:0000256" key="4">
    <source>
        <dbReference type="ARBA" id="ARBA00023235"/>
    </source>
</evidence>
<dbReference type="InterPro" id="IPR020103">
    <property type="entry name" value="PsdUridine_synth_cat_dom_sf"/>
</dbReference>
<dbReference type="PANTHER" id="PTHR13767">
    <property type="entry name" value="TRNA-PSEUDOURIDINE SYNTHASE"/>
    <property type="match status" value="1"/>
</dbReference>
<keyword evidence="3 5" id="KW-0819">tRNA processing</keyword>
<evidence type="ECO:0000256" key="1">
    <source>
        <dbReference type="ARBA" id="ARBA00000385"/>
    </source>
</evidence>
<keyword evidence="9" id="KW-1185">Reference proteome</keyword>
<evidence type="ECO:0000256" key="3">
    <source>
        <dbReference type="ARBA" id="ARBA00022694"/>
    </source>
</evidence>
<keyword evidence="4 5" id="KW-0413">Isomerase</keyword>
<evidence type="ECO:0000256" key="2">
    <source>
        <dbReference type="ARBA" id="ARBA00005642"/>
    </source>
</evidence>
<comment type="caution">
    <text evidence="8">The sequence shown here is derived from an EMBL/GenBank/DDBJ whole genome shotgun (WGS) entry which is preliminary data.</text>
</comment>
<evidence type="ECO:0000259" key="6">
    <source>
        <dbReference type="Pfam" id="PF01509"/>
    </source>
</evidence>
<name>A0ABW8PZK6_9GAMM</name>
<evidence type="ECO:0000313" key="9">
    <source>
        <dbReference type="Proteomes" id="UP001621714"/>
    </source>
</evidence>
<feature type="active site" description="Nucleophile" evidence="5">
    <location>
        <position position="57"/>
    </location>
</feature>
<feature type="domain" description="tRNA pseudouridylate synthase B C-terminal" evidence="7">
    <location>
        <begin position="191"/>
        <end position="254"/>
    </location>
</feature>
<evidence type="ECO:0000259" key="7">
    <source>
        <dbReference type="Pfam" id="PF16198"/>
    </source>
</evidence>
<protein>
    <recommendedName>
        <fullName evidence="5">tRNA pseudouridine synthase B</fullName>
        <ecNumber evidence="5">5.4.99.25</ecNumber>
    </recommendedName>
    <alternativeName>
        <fullName evidence="5">tRNA pseudouridine(55) synthase</fullName>
        <shortName evidence="5">Psi55 synthase</shortName>
    </alternativeName>
    <alternativeName>
        <fullName evidence="5">tRNA pseudouridylate synthase</fullName>
    </alternativeName>
    <alternativeName>
        <fullName evidence="5">tRNA-uridine isomerase</fullName>
    </alternativeName>
</protein>
<proteinExistence type="inferred from homology"/>
<dbReference type="PANTHER" id="PTHR13767:SF2">
    <property type="entry name" value="PSEUDOURIDYLATE SYNTHASE TRUB1"/>
    <property type="match status" value="1"/>
</dbReference>
<dbReference type="NCBIfam" id="TIGR00431">
    <property type="entry name" value="TruB"/>
    <property type="match status" value="1"/>
</dbReference>
<organism evidence="8 9">
    <name type="scientific">Marinospirillum alkalitolerans</name>
    <dbReference type="NCBI Taxonomy" id="3123374"/>
    <lineage>
        <taxon>Bacteria</taxon>
        <taxon>Pseudomonadati</taxon>
        <taxon>Pseudomonadota</taxon>
        <taxon>Gammaproteobacteria</taxon>
        <taxon>Oceanospirillales</taxon>
        <taxon>Oceanospirillaceae</taxon>
        <taxon>Marinospirillum</taxon>
    </lineage>
</organism>
<comment type="catalytic activity">
    <reaction evidence="1 5">
        <text>uridine(55) in tRNA = pseudouridine(55) in tRNA</text>
        <dbReference type="Rhea" id="RHEA:42532"/>
        <dbReference type="Rhea" id="RHEA-COMP:10101"/>
        <dbReference type="Rhea" id="RHEA-COMP:10102"/>
        <dbReference type="ChEBI" id="CHEBI:65314"/>
        <dbReference type="ChEBI" id="CHEBI:65315"/>
        <dbReference type="EC" id="5.4.99.25"/>
    </reaction>
</comment>
<dbReference type="EMBL" id="JBANFI010000008">
    <property type="protein sequence ID" value="MFK7161707.1"/>
    <property type="molecule type" value="Genomic_DNA"/>
</dbReference>
<dbReference type="SUPFAM" id="SSF55120">
    <property type="entry name" value="Pseudouridine synthase"/>
    <property type="match status" value="1"/>
</dbReference>
<dbReference type="Proteomes" id="UP001621714">
    <property type="component" value="Unassembled WGS sequence"/>
</dbReference>
<dbReference type="Gene3D" id="3.30.2350.10">
    <property type="entry name" value="Pseudouridine synthase"/>
    <property type="match status" value="1"/>
</dbReference>
<accession>A0ABW8PZK6</accession>
<dbReference type="CDD" id="cd02573">
    <property type="entry name" value="PseudoU_synth_EcTruB"/>
    <property type="match status" value="1"/>
</dbReference>
<dbReference type="EC" id="5.4.99.25" evidence="5"/>
<gene>
    <name evidence="5 8" type="primary">truB</name>
    <name evidence="8" type="ORF">V6U78_11735</name>
</gene>
<dbReference type="Pfam" id="PF01509">
    <property type="entry name" value="TruB_N"/>
    <property type="match status" value="1"/>
</dbReference>
<dbReference type="InterPro" id="IPR002501">
    <property type="entry name" value="PsdUridine_synth_N"/>
</dbReference>
<feature type="domain" description="Pseudouridine synthase II N-terminal" evidence="6">
    <location>
        <begin position="42"/>
        <end position="190"/>
    </location>
</feature>